<name>A0A4R6BAM2_9STAP</name>
<evidence type="ECO:0000256" key="1">
    <source>
        <dbReference type="SAM" id="Phobius"/>
    </source>
</evidence>
<reference evidence="2 3" key="1">
    <citation type="submission" date="2019-01" db="EMBL/GenBank/DDBJ databases">
        <title>Draft genome sequences of the type strains of six Macrococcus species.</title>
        <authorList>
            <person name="Mazhar S."/>
            <person name="Altermann E."/>
            <person name="Hill C."/>
            <person name="Mcauliffe O."/>
        </authorList>
    </citation>
    <scope>NUCLEOTIDE SEQUENCE [LARGE SCALE GENOMIC DNA]</scope>
    <source>
        <strain evidence="2 3">CCM4811</strain>
    </source>
</reference>
<dbReference type="Proteomes" id="UP000295310">
    <property type="component" value="Unassembled WGS sequence"/>
</dbReference>
<gene>
    <name evidence="2" type="ORF">ERX27_10770</name>
</gene>
<accession>A0A4R6BAM2</accession>
<protein>
    <submittedName>
        <fullName evidence="2">Uncharacterized protein</fullName>
    </submittedName>
</protein>
<dbReference type="EMBL" id="SCWA01000029">
    <property type="protein sequence ID" value="TDL93343.1"/>
    <property type="molecule type" value="Genomic_DNA"/>
</dbReference>
<keyword evidence="1" id="KW-0812">Transmembrane</keyword>
<comment type="caution">
    <text evidence="2">The sequence shown here is derived from an EMBL/GenBank/DDBJ whole genome shotgun (WGS) entry which is preliminary data.</text>
</comment>
<feature type="transmembrane region" description="Helical" evidence="1">
    <location>
        <begin position="216"/>
        <end position="238"/>
    </location>
</feature>
<feature type="transmembrane region" description="Helical" evidence="1">
    <location>
        <begin position="173"/>
        <end position="195"/>
    </location>
</feature>
<keyword evidence="3" id="KW-1185">Reference proteome</keyword>
<organism evidence="2 3">
    <name type="scientific">Macrococcus brunensis</name>
    <dbReference type="NCBI Taxonomy" id="198483"/>
    <lineage>
        <taxon>Bacteria</taxon>
        <taxon>Bacillati</taxon>
        <taxon>Bacillota</taxon>
        <taxon>Bacilli</taxon>
        <taxon>Bacillales</taxon>
        <taxon>Staphylococcaceae</taxon>
        <taxon>Macrococcus</taxon>
    </lineage>
</organism>
<dbReference type="RefSeq" id="WP_133432813.1">
    <property type="nucleotide sequence ID" value="NZ_SCWA01000029.1"/>
</dbReference>
<proteinExistence type="predicted"/>
<evidence type="ECO:0000313" key="3">
    <source>
        <dbReference type="Proteomes" id="UP000295310"/>
    </source>
</evidence>
<dbReference type="AlphaFoldDB" id="A0A4R6BAM2"/>
<evidence type="ECO:0000313" key="2">
    <source>
        <dbReference type="EMBL" id="TDL93343.1"/>
    </source>
</evidence>
<sequence>MSSTTKNEIDRKFKGKIFKNENIKDLITFFRKTYEESDDPDMNMILSIKYKDGLSVSGIDDEILKDTEMIESLSFWLRDYRESKKISVIIFEDGGHYSVAGSDENWVRAKINVLDEYFSKLLNQNKFLSNSWFQFSINFIFTLILSLSIYRFIHRNLLSEELQNDDLFGLVLNLLFTFLSYVFLFLLTKSLYNLYPTIEFDTVRDYLNKSKKRKSYIVKTLGFLITVILIPIFLDLIIK</sequence>
<keyword evidence="1" id="KW-0472">Membrane</keyword>
<dbReference type="OrthoDB" id="2990379at2"/>
<feature type="transmembrane region" description="Helical" evidence="1">
    <location>
        <begin position="132"/>
        <end position="153"/>
    </location>
</feature>
<keyword evidence="1" id="KW-1133">Transmembrane helix</keyword>